<reference evidence="1 2" key="1">
    <citation type="submission" date="2020-08" db="EMBL/GenBank/DDBJ databases">
        <title>A Genomic Blueprint of the Chicken Gut Microbiome.</title>
        <authorList>
            <person name="Gilroy R."/>
            <person name="Ravi A."/>
            <person name="Getino M."/>
            <person name="Pursley I."/>
            <person name="Horton D.L."/>
            <person name="Alikhan N.-F."/>
            <person name="Baker D."/>
            <person name="Gharbi K."/>
            <person name="Hall N."/>
            <person name="Watson M."/>
            <person name="Adriaenssens E.M."/>
            <person name="Foster-Nyarko E."/>
            <person name="Jarju S."/>
            <person name="Secka A."/>
            <person name="Antonio M."/>
            <person name="Oren A."/>
            <person name="Chaudhuri R."/>
            <person name="La Ragione R.M."/>
            <person name="Hildebrand F."/>
            <person name="Pallen M.J."/>
        </authorList>
    </citation>
    <scope>NUCLEOTIDE SEQUENCE [LARGE SCALE GENOMIC DNA]</scope>
    <source>
        <strain evidence="1 2">Sa1BUA2</strain>
    </source>
</reference>
<dbReference type="EMBL" id="JACSPV010000019">
    <property type="protein sequence ID" value="MBD8005836.1"/>
    <property type="molecule type" value="Genomic_DNA"/>
</dbReference>
<accession>A0ABR8VM55</accession>
<keyword evidence="2" id="KW-1185">Reference proteome</keyword>
<name>A0ABR8VM55_9BACI</name>
<protein>
    <submittedName>
        <fullName evidence="1">Uncharacterized protein</fullName>
    </submittedName>
</protein>
<sequence>MNETDESKEWYVKQLLEMPSNGYDRDSLERMNVDQLYKLYCERIDRQGMV</sequence>
<organism evidence="1 2">
    <name type="scientific">Bacillus norwichensis</name>
    <dbReference type="NCBI Taxonomy" id="2762217"/>
    <lineage>
        <taxon>Bacteria</taxon>
        <taxon>Bacillati</taxon>
        <taxon>Bacillota</taxon>
        <taxon>Bacilli</taxon>
        <taxon>Bacillales</taxon>
        <taxon>Bacillaceae</taxon>
        <taxon>Bacillus</taxon>
    </lineage>
</organism>
<evidence type="ECO:0000313" key="2">
    <source>
        <dbReference type="Proteomes" id="UP000648182"/>
    </source>
</evidence>
<gene>
    <name evidence="1" type="ORF">H9631_12175</name>
</gene>
<comment type="caution">
    <text evidence="1">The sequence shown here is derived from an EMBL/GenBank/DDBJ whole genome shotgun (WGS) entry which is preliminary data.</text>
</comment>
<dbReference type="Proteomes" id="UP000648182">
    <property type="component" value="Unassembled WGS sequence"/>
</dbReference>
<dbReference type="RefSeq" id="WP_191813135.1">
    <property type="nucleotide sequence ID" value="NZ_JACSPV010000019.1"/>
</dbReference>
<evidence type="ECO:0000313" key="1">
    <source>
        <dbReference type="EMBL" id="MBD8005836.1"/>
    </source>
</evidence>
<proteinExistence type="predicted"/>